<organism evidence="2 3">
    <name type="scientific">Oxalobacter formigenes OXCC13</name>
    <dbReference type="NCBI Taxonomy" id="556269"/>
    <lineage>
        <taxon>Bacteria</taxon>
        <taxon>Pseudomonadati</taxon>
        <taxon>Pseudomonadota</taxon>
        <taxon>Betaproteobacteria</taxon>
        <taxon>Burkholderiales</taxon>
        <taxon>Oxalobacteraceae</taxon>
        <taxon>Oxalobacter</taxon>
    </lineage>
</organism>
<reference evidence="2 3" key="1">
    <citation type="submission" date="2009-02" db="EMBL/GenBank/DDBJ databases">
        <title>The Genome Sequence of Oxalobacter formigenes OXCC13.</title>
        <authorList>
            <consortium name="The Broad Institute Genome Sequencing Platform"/>
            <person name="Ward D."/>
            <person name="Young S.K."/>
            <person name="Kodira C.D."/>
            <person name="Zeng Q."/>
            <person name="Koehrsen M."/>
            <person name="Alvarado L."/>
            <person name="Berlin A."/>
            <person name="Borenstein D."/>
            <person name="Chen Z."/>
            <person name="Engels R."/>
            <person name="Freedman E."/>
            <person name="Gellesch M."/>
            <person name="Goldberg J."/>
            <person name="Griggs A."/>
            <person name="Gujja S."/>
            <person name="Heiman D."/>
            <person name="Hepburn T."/>
            <person name="Howarth C."/>
            <person name="Jen D."/>
            <person name="Larson L."/>
            <person name="Lewis B."/>
            <person name="Mehta T."/>
            <person name="Park D."/>
            <person name="Pearson M."/>
            <person name="Roberts A."/>
            <person name="Saif S."/>
            <person name="Shea T."/>
            <person name="Shenoy N."/>
            <person name="Sisk P."/>
            <person name="Stolte C."/>
            <person name="Sykes S."/>
            <person name="Walk T."/>
            <person name="White J."/>
            <person name="Yandava C."/>
            <person name="Allison M.J."/>
            <person name="Lander E."/>
            <person name="Nusbaum C."/>
            <person name="Galagan J."/>
            <person name="Birren B."/>
        </authorList>
    </citation>
    <scope>NUCLEOTIDE SEQUENCE [LARGE SCALE GENOMIC DNA]</scope>
    <source>
        <strain evidence="2 3">OXCC13</strain>
    </source>
</reference>
<keyword evidence="1" id="KW-0812">Transmembrane</keyword>
<dbReference type="AlphaFoldDB" id="C3X957"/>
<dbReference type="GeneID" id="77135328"/>
<dbReference type="RefSeq" id="WP_005880445.1">
    <property type="nucleotide sequence ID" value="NZ_CP019430.1"/>
</dbReference>
<dbReference type="HOGENOM" id="CLU_037802_2_1_4"/>
<evidence type="ECO:0000313" key="3">
    <source>
        <dbReference type="Proteomes" id="UP000005089"/>
    </source>
</evidence>
<dbReference type="OrthoDB" id="9790409at2"/>
<feature type="transmembrane region" description="Helical" evidence="1">
    <location>
        <begin position="113"/>
        <end position="132"/>
    </location>
</feature>
<evidence type="ECO:0000313" key="2">
    <source>
        <dbReference type="EMBL" id="EEO29733.1"/>
    </source>
</evidence>
<dbReference type="STRING" id="847.BRW83_1460"/>
<dbReference type="InterPro" id="IPR046513">
    <property type="entry name" value="DUF6691"/>
</dbReference>
<gene>
    <name evidence="2" type="ORF">OFBG_00761</name>
</gene>
<accession>C3X957</accession>
<feature type="transmembrane region" description="Helical" evidence="1">
    <location>
        <begin position="84"/>
        <end position="107"/>
    </location>
</feature>
<keyword evidence="1" id="KW-1133">Transmembrane helix</keyword>
<sequence>MFNIVAFLSGLIFGIGLILSRMADPAKVLNFLDITGNWDPSLAFVMIGAIAVGLVGFYLARKRPASLLDTPIQLPTATRIDKRLVLGSSLFGTGWGLAGICPGPAIVTLSAGMAPALIFVISMLFGMMLYRWTFHA</sequence>
<dbReference type="eggNOG" id="COG2391">
    <property type="taxonomic scope" value="Bacteria"/>
</dbReference>
<dbReference type="Proteomes" id="UP000005089">
    <property type="component" value="Unassembled WGS sequence"/>
</dbReference>
<keyword evidence="1" id="KW-0472">Membrane</keyword>
<keyword evidence="3" id="KW-1185">Reference proteome</keyword>
<evidence type="ECO:0000256" key="1">
    <source>
        <dbReference type="SAM" id="Phobius"/>
    </source>
</evidence>
<dbReference type="Pfam" id="PF20398">
    <property type="entry name" value="DUF6691"/>
    <property type="match status" value="1"/>
</dbReference>
<proteinExistence type="predicted"/>
<protein>
    <submittedName>
        <fullName evidence="2">YeeE/YedE family protein</fullName>
    </submittedName>
</protein>
<dbReference type="EMBL" id="GG658170">
    <property type="protein sequence ID" value="EEO29733.1"/>
    <property type="molecule type" value="Genomic_DNA"/>
</dbReference>
<name>C3X957_OXAFO</name>
<feature type="transmembrane region" description="Helical" evidence="1">
    <location>
        <begin position="41"/>
        <end position="60"/>
    </location>
</feature>